<dbReference type="AlphaFoldDB" id="A0AAD3XHJ1"/>
<accession>A0AAD3XHJ1</accession>
<feature type="compositionally biased region" description="Low complexity" evidence="1">
    <location>
        <begin position="84"/>
        <end position="102"/>
    </location>
</feature>
<feature type="compositionally biased region" description="Low complexity" evidence="1">
    <location>
        <begin position="24"/>
        <end position="40"/>
    </location>
</feature>
<protein>
    <submittedName>
        <fullName evidence="2">Uncharacterized protein</fullName>
    </submittedName>
</protein>
<gene>
    <name evidence="2" type="ORF">Nepgr_006667</name>
</gene>
<sequence>MSTRSPVVPSKPDLDLLPSKLRVSQSECPQLSSSSDSPPFPPSWLSFGCPIPTPIGSVKVHQLAPPYPLVSLPDYAESPAFHKSSSSESGKSSLSSFPGSDGSDMKAAHFPSLRDANSPKDGTACVSAHSKCEGAQEPSFEPSSQVENGVVLDQVKLPSIQLVGNLESNGPRNSYACYSRCGLESSLHSPLFVSPRPLNDIEELEVSGESRVIISFPPGDAHGEVAVKAPYCSSDVSFVCLNDATPAEEEAFEELVVYDAIRMDVIGSVGSHVLAHETG</sequence>
<name>A0AAD3XHJ1_NEPGR</name>
<evidence type="ECO:0000313" key="3">
    <source>
        <dbReference type="Proteomes" id="UP001279734"/>
    </source>
</evidence>
<dbReference type="Proteomes" id="UP001279734">
    <property type="component" value="Unassembled WGS sequence"/>
</dbReference>
<comment type="caution">
    <text evidence="2">The sequence shown here is derived from an EMBL/GenBank/DDBJ whole genome shotgun (WGS) entry which is preliminary data.</text>
</comment>
<dbReference type="EMBL" id="BSYO01000005">
    <property type="protein sequence ID" value="GMH04827.1"/>
    <property type="molecule type" value="Genomic_DNA"/>
</dbReference>
<evidence type="ECO:0000313" key="2">
    <source>
        <dbReference type="EMBL" id="GMH04827.1"/>
    </source>
</evidence>
<feature type="region of interest" description="Disordered" evidence="1">
    <location>
        <begin position="1"/>
        <end position="40"/>
    </location>
</feature>
<proteinExistence type="predicted"/>
<reference evidence="2" key="1">
    <citation type="submission" date="2023-05" db="EMBL/GenBank/DDBJ databases">
        <title>Nepenthes gracilis genome sequencing.</title>
        <authorList>
            <person name="Fukushima K."/>
        </authorList>
    </citation>
    <scope>NUCLEOTIDE SEQUENCE</scope>
    <source>
        <strain evidence="2">SING2019-196</strain>
    </source>
</reference>
<organism evidence="2 3">
    <name type="scientific">Nepenthes gracilis</name>
    <name type="common">Slender pitcher plant</name>
    <dbReference type="NCBI Taxonomy" id="150966"/>
    <lineage>
        <taxon>Eukaryota</taxon>
        <taxon>Viridiplantae</taxon>
        <taxon>Streptophyta</taxon>
        <taxon>Embryophyta</taxon>
        <taxon>Tracheophyta</taxon>
        <taxon>Spermatophyta</taxon>
        <taxon>Magnoliopsida</taxon>
        <taxon>eudicotyledons</taxon>
        <taxon>Gunneridae</taxon>
        <taxon>Pentapetalae</taxon>
        <taxon>Caryophyllales</taxon>
        <taxon>Nepenthaceae</taxon>
        <taxon>Nepenthes</taxon>
    </lineage>
</organism>
<feature type="region of interest" description="Disordered" evidence="1">
    <location>
        <begin position="79"/>
        <end position="126"/>
    </location>
</feature>
<evidence type="ECO:0000256" key="1">
    <source>
        <dbReference type="SAM" id="MobiDB-lite"/>
    </source>
</evidence>
<keyword evidence="3" id="KW-1185">Reference proteome</keyword>